<keyword evidence="2" id="KW-1185">Reference proteome</keyword>
<name>A0AAN9HNQ6_CROPI</name>
<proteinExistence type="predicted"/>
<protein>
    <submittedName>
        <fullName evidence="1">Uncharacterized protein</fullName>
    </submittedName>
</protein>
<evidence type="ECO:0000313" key="1">
    <source>
        <dbReference type="EMBL" id="KAK7243584.1"/>
    </source>
</evidence>
<sequence>MIWLTGQDELDGYGDVNINLSYGVLSTSGQPRGCVLRGSYHDVTMMSCEREAGSCRRVQPEPESQAFVSKGCEVFTSNLPITITPRLVGYPLKGNLSGYVLCFSIRLGHELLGHFVSHIYISRYISLVAKLEVHLARGLTLGLIIEFFV</sequence>
<dbReference type="Proteomes" id="UP001372338">
    <property type="component" value="Unassembled WGS sequence"/>
</dbReference>
<dbReference type="AlphaFoldDB" id="A0AAN9HNQ6"/>
<accession>A0AAN9HNQ6</accession>
<comment type="caution">
    <text evidence="1">The sequence shown here is derived from an EMBL/GenBank/DDBJ whole genome shotgun (WGS) entry which is preliminary data.</text>
</comment>
<organism evidence="1 2">
    <name type="scientific">Crotalaria pallida</name>
    <name type="common">Smooth rattlebox</name>
    <name type="synonym">Crotalaria striata</name>
    <dbReference type="NCBI Taxonomy" id="3830"/>
    <lineage>
        <taxon>Eukaryota</taxon>
        <taxon>Viridiplantae</taxon>
        <taxon>Streptophyta</taxon>
        <taxon>Embryophyta</taxon>
        <taxon>Tracheophyta</taxon>
        <taxon>Spermatophyta</taxon>
        <taxon>Magnoliopsida</taxon>
        <taxon>eudicotyledons</taxon>
        <taxon>Gunneridae</taxon>
        <taxon>Pentapetalae</taxon>
        <taxon>rosids</taxon>
        <taxon>fabids</taxon>
        <taxon>Fabales</taxon>
        <taxon>Fabaceae</taxon>
        <taxon>Papilionoideae</taxon>
        <taxon>50 kb inversion clade</taxon>
        <taxon>genistoids sensu lato</taxon>
        <taxon>core genistoids</taxon>
        <taxon>Crotalarieae</taxon>
        <taxon>Crotalaria</taxon>
    </lineage>
</organism>
<evidence type="ECO:0000313" key="2">
    <source>
        <dbReference type="Proteomes" id="UP001372338"/>
    </source>
</evidence>
<dbReference type="EMBL" id="JAYWIO010000008">
    <property type="protein sequence ID" value="KAK7243584.1"/>
    <property type="molecule type" value="Genomic_DNA"/>
</dbReference>
<gene>
    <name evidence="1" type="ORF">RIF29_38389</name>
</gene>
<reference evidence="1 2" key="1">
    <citation type="submission" date="2024-01" db="EMBL/GenBank/DDBJ databases">
        <title>The genomes of 5 underutilized Papilionoideae crops provide insights into root nodulation and disease resistanc.</title>
        <authorList>
            <person name="Yuan L."/>
        </authorList>
    </citation>
    <scope>NUCLEOTIDE SEQUENCE [LARGE SCALE GENOMIC DNA]</scope>
    <source>
        <strain evidence="1">ZHUSHIDOU_FW_LH</strain>
        <tissue evidence="1">Leaf</tissue>
    </source>
</reference>